<feature type="coiled-coil region" evidence="1">
    <location>
        <begin position="105"/>
        <end position="136"/>
    </location>
</feature>
<organism evidence="2 3">
    <name type="scientific">Funneliformis geosporum</name>
    <dbReference type="NCBI Taxonomy" id="1117311"/>
    <lineage>
        <taxon>Eukaryota</taxon>
        <taxon>Fungi</taxon>
        <taxon>Fungi incertae sedis</taxon>
        <taxon>Mucoromycota</taxon>
        <taxon>Glomeromycotina</taxon>
        <taxon>Glomeromycetes</taxon>
        <taxon>Glomerales</taxon>
        <taxon>Glomeraceae</taxon>
        <taxon>Funneliformis</taxon>
    </lineage>
</organism>
<proteinExistence type="predicted"/>
<dbReference type="EMBL" id="CAMKVN010007990">
    <property type="protein sequence ID" value="CAI2192066.1"/>
    <property type="molecule type" value="Genomic_DNA"/>
</dbReference>
<evidence type="ECO:0000313" key="3">
    <source>
        <dbReference type="Proteomes" id="UP001153678"/>
    </source>
</evidence>
<sequence length="138" mass="16212">MTHPSKRKARIKEQERNGDETFAKKLRIDDFDDWENDNDSGWDEDVSKTQTLPYWKNQKINIFDKYKPSGSFTKAAKGTANILTLINKHKSIPADFNEVLDDMEIDKLNYMSLNLKERIENLKVELKEKQKSLTAVYR</sequence>
<protein>
    <submittedName>
        <fullName evidence="2">11808_t:CDS:1</fullName>
    </submittedName>
</protein>
<accession>A0A9W4T4G3</accession>
<comment type="caution">
    <text evidence="2">The sequence shown here is derived from an EMBL/GenBank/DDBJ whole genome shotgun (WGS) entry which is preliminary data.</text>
</comment>
<dbReference type="AlphaFoldDB" id="A0A9W4T4G3"/>
<keyword evidence="1" id="KW-0175">Coiled coil</keyword>
<dbReference type="Proteomes" id="UP001153678">
    <property type="component" value="Unassembled WGS sequence"/>
</dbReference>
<evidence type="ECO:0000313" key="2">
    <source>
        <dbReference type="EMBL" id="CAI2192066.1"/>
    </source>
</evidence>
<dbReference type="OrthoDB" id="2379098at2759"/>
<evidence type="ECO:0000256" key="1">
    <source>
        <dbReference type="SAM" id="Coils"/>
    </source>
</evidence>
<gene>
    <name evidence="2" type="ORF">FWILDA_LOCUS15389</name>
</gene>
<keyword evidence="3" id="KW-1185">Reference proteome</keyword>
<name>A0A9W4T4G3_9GLOM</name>
<reference evidence="2" key="1">
    <citation type="submission" date="2022-08" db="EMBL/GenBank/DDBJ databases">
        <authorList>
            <person name="Kallberg Y."/>
            <person name="Tangrot J."/>
            <person name="Rosling A."/>
        </authorList>
    </citation>
    <scope>NUCLEOTIDE SEQUENCE</scope>
    <source>
        <strain evidence="2">Wild A</strain>
    </source>
</reference>